<dbReference type="PANTHER" id="PTHR28596">
    <property type="entry name" value="BBSOME-INTERACTING PROTEIN 1"/>
    <property type="match status" value="1"/>
</dbReference>
<gene>
    <name evidence="2" type="primary">BBIP1</name>
    <name evidence="2" type="ORF">BLAG_LOCUS14950</name>
</gene>
<dbReference type="Pfam" id="PF14777">
    <property type="entry name" value="BBIP10"/>
    <property type="match status" value="1"/>
</dbReference>
<dbReference type="OrthoDB" id="2154978at2759"/>
<dbReference type="AlphaFoldDB" id="A0A8K0EPG9"/>
<dbReference type="GO" id="GO:0034464">
    <property type="term" value="C:BBSome"/>
    <property type="evidence" value="ECO:0007669"/>
    <property type="project" value="InterPro"/>
</dbReference>
<evidence type="ECO:0000313" key="2">
    <source>
        <dbReference type="EMBL" id="CAH1256801.1"/>
    </source>
</evidence>
<dbReference type="EMBL" id="OV696688">
    <property type="protein sequence ID" value="CAH1256801.1"/>
    <property type="molecule type" value="Genomic_DNA"/>
</dbReference>
<feature type="compositionally biased region" description="Polar residues" evidence="1">
    <location>
        <begin position="71"/>
        <end position="86"/>
    </location>
</feature>
<evidence type="ECO:0000313" key="3">
    <source>
        <dbReference type="Proteomes" id="UP000838412"/>
    </source>
</evidence>
<evidence type="ECO:0000256" key="1">
    <source>
        <dbReference type="SAM" id="MobiDB-lite"/>
    </source>
</evidence>
<proteinExistence type="predicted"/>
<dbReference type="GO" id="GO:0060271">
    <property type="term" value="P:cilium assembly"/>
    <property type="evidence" value="ECO:0007669"/>
    <property type="project" value="InterPro"/>
</dbReference>
<dbReference type="GO" id="GO:0097500">
    <property type="term" value="P:receptor localization to non-motile cilium"/>
    <property type="evidence" value="ECO:0007669"/>
    <property type="project" value="TreeGrafter"/>
</dbReference>
<reference evidence="2" key="1">
    <citation type="submission" date="2022-01" db="EMBL/GenBank/DDBJ databases">
        <authorList>
            <person name="Braso-Vives M."/>
        </authorList>
    </citation>
    <scope>NUCLEOTIDE SEQUENCE</scope>
</reference>
<dbReference type="InterPro" id="IPR028233">
    <property type="entry name" value="BBIP10"/>
</dbReference>
<protein>
    <submittedName>
        <fullName evidence="2">BBIP1 protein</fullName>
    </submittedName>
</protein>
<dbReference type="Proteomes" id="UP000838412">
    <property type="component" value="Chromosome 3"/>
</dbReference>
<feature type="region of interest" description="Disordered" evidence="1">
    <location>
        <begin position="1"/>
        <end position="26"/>
    </location>
</feature>
<feature type="region of interest" description="Disordered" evidence="1">
    <location>
        <begin position="52"/>
        <end position="107"/>
    </location>
</feature>
<feature type="compositionally biased region" description="Basic and acidic residues" evidence="1">
    <location>
        <begin position="52"/>
        <end position="61"/>
    </location>
</feature>
<keyword evidence="3" id="KW-1185">Reference proteome</keyword>
<organism evidence="2 3">
    <name type="scientific">Branchiostoma lanceolatum</name>
    <name type="common">Common lancelet</name>
    <name type="synonym">Amphioxus lanceolatum</name>
    <dbReference type="NCBI Taxonomy" id="7740"/>
    <lineage>
        <taxon>Eukaryota</taxon>
        <taxon>Metazoa</taxon>
        <taxon>Chordata</taxon>
        <taxon>Cephalochordata</taxon>
        <taxon>Leptocardii</taxon>
        <taxon>Amphioxiformes</taxon>
        <taxon>Branchiostomatidae</taxon>
        <taxon>Branchiostoma</taxon>
    </lineage>
</organism>
<dbReference type="PANTHER" id="PTHR28596:SF1">
    <property type="entry name" value="BBSOME-INTERACTING PROTEIN 1"/>
    <property type="match status" value="1"/>
</dbReference>
<sequence length="107" mass="11939">MPGEKQGGAYKEVLPKQGQLHTEDNPTMVLCKPKILPMKSVTLEKLDKMQREAQEKLKAQEAEQEAEMLQSGGTNSFEPSTMSDFNTEGAAGETDRYTMGQQDSEYH</sequence>
<accession>A0A8K0EPG9</accession>
<name>A0A8K0EPG9_BRALA</name>